<evidence type="ECO:0000256" key="3">
    <source>
        <dbReference type="ARBA" id="ARBA00022723"/>
    </source>
</evidence>
<keyword evidence="5 12" id="KW-0658">Purine biosynthesis</keyword>
<dbReference type="PANTHER" id="PTHR11911">
    <property type="entry name" value="INOSINE-5-MONOPHOSPHATE DEHYDROGENASE RELATED"/>
    <property type="match status" value="1"/>
</dbReference>
<dbReference type="InterPro" id="IPR005990">
    <property type="entry name" value="IMP_DH"/>
</dbReference>
<evidence type="ECO:0000256" key="9">
    <source>
        <dbReference type="ARBA" id="ARBA00023122"/>
    </source>
</evidence>
<keyword evidence="12" id="KW-0963">Cytoplasm</keyword>
<dbReference type="GO" id="GO:0046872">
    <property type="term" value="F:metal ion binding"/>
    <property type="evidence" value="ECO:0007669"/>
    <property type="project" value="UniProtKB-UniRule"/>
</dbReference>
<dbReference type="STRING" id="3088.A0A383WM08"/>
<evidence type="ECO:0000259" key="19">
    <source>
        <dbReference type="PROSITE" id="PS51371"/>
    </source>
</evidence>
<reference evidence="20 21" key="1">
    <citation type="submission" date="2016-10" db="EMBL/GenBank/DDBJ databases">
        <authorList>
            <person name="Cai Z."/>
        </authorList>
    </citation>
    <scope>NUCLEOTIDE SEQUENCE [LARGE SCALE GENOMIC DNA]</scope>
</reference>
<dbReference type="EC" id="1.1.1.205" evidence="12 18"/>
<dbReference type="InterPro" id="IPR000644">
    <property type="entry name" value="CBS_dom"/>
</dbReference>
<keyword evidence="6 12" id="KW-0630">Potassium</keyword>
<dbReference type="GO" id="GO:0005737">
    <property type="term" value="C:cytoplasm"/>
    <property type="evidence" value="ECO:0007669"/>
    <property type="project" value="UniProtKB-SubCell"/>
</dbReference>
<comment type="subunit">
    <text evidence="12">Homotetramer.</text>
</comment>
<dbReference type="Proteomes" id="UP000256970">
    <property type="component" value="Unassembled WGS sequence"/>
</dbReference>
<evidence type="ECO:0000256" key="6">
    <source>
        <dbReference type="ARBA" id="ARBA00022958"/>
    </source>
</evidence>
<comment type="caution">
    <text evidence="12">Lacks conserved residue(s) required for the propagation of feature annotation.</text>
</comment>
<evidence type="ECO:0000256" key="12">
    <source>
        <dbReference type="HAMAP-Rule" id="MF_03156"/>
    </source>
</evidence>
<dbReference type="AlphaFoldDB" id="A0A383WM08"/>
<evidence type="ECO:0000256" key="2">
    <source>
        <dbReference type="ARBA" id="ARBA00005502"/>
    </source>
</evidence>
<evidence type="ECO:0000256" key="18">
    <source>
        <dbReference type="RuleBase" id="RU003928"/>
    </source>
</evidence>
<dbReference type="InterPro" id="IPR046342">
    <property type="entry name" value="CBS_dom_sf"/>
</dbReference>
<feature type="binding site" description="in other chain" evidence="12 15">
    <location>
        <position position="317"/>
    </location>
    <ligand>
        <name>K(+)</name>
        <dbReference type="ChEBI" id="CHEBI:29103"/>
        <note>ligand shared between two tetrameric partners</note>
    </ligand>
</feature>
<dbReference type="InterPro" id="IPR001093">
    <property type="entry name" value="IMP_DH_GMPRt"/>
</dbReference>
<dbReference type="PROSITE" id="PS00487">
    <property type="entry name" value="IMP_DH_GMP_RED"/>
    <property type="match status" value="1"/>
</dbReference>
<evidence type="ECO:0000313" key="21">
    <source>
        <dbReference type="Proteomes" id="UP000256970"/>
    </source>
</evidence>
<dbReference type="Pfam" id="PF00478">
    <property type="entry name" value="IMPDH"/>
    <property type="match status" value="1"/>
</dbReference>
<name>A0A383WM08_TETOB</name>
<dbReference type="CDD" id="cd04601">
    <property type="entry name" value="CBS_pair_IMPDH"/>
    <property type="match status" value="1"/>
</dbReference>
<dbReference type="UniPathway" id="UPA00601">
    <property type="reaction ID" value="UER00295"/>
</dbReference>
<keyword evidence="7 12" id="KW-0560">Oxidoreductase</keyword>
<proteinExistence type="inferred from homology"/>
<evidence type="ECO:0000256" key="4">
    <source>
        <dbReference type="ARBA" id="ARBA00022749"/>
    </source>
</evidence>
<dbReference type="Pfam" id="PF00571">
    <property type="entry name" value="CBS"/>
    <property type="match status" value="1"/>
</dbReference>
<feature type="active site" description="Thioimidate intermediate" evidence="12 13">
    <location>
        <position position="322"/>
    </location>
</feature>
<feature type="binding site" description="in other chain" evidence="12 15">
    <location>
        <position position="319"/>
    </location>
    <ligand>
        <name>K(+)</name>
        <dbReference type="ChEBI" id="CHEBI:29103"/>
        <note>ligand shared between two tetrameric partners</note>
    </ligand>
</feature>
<dbReference type="Gene3D" id="3.20.20.70">
    <property type="entry name" value="Aldolase class I"/>
    <property type="match status" value="1"/>
</dbReference>
<dbReference type="SMART" id="SM00116">
    <property type="entry name" value="CBS"/>
    <property type="match status" value="2"/>
</dbReference>
<dbReference type="PROSITE" id="PS51371">
    <property type="entry name" value="CBS"/>
    <property type="match status" value="2"/>
</dbReference>
<feature type="domain" description="CBS" evidence="19">
    <location>
        <begin position="102"/>
        <end position="165"/>
    </location>
</feature>
<dbReference type="NCBIfam" id="TIGR01302">
    <property type="entry name" value="IMP_dehydrog"/>
    <property type="match status" value="1"/>
</dbReference>
<dbReference type="SUPFAM" id="SSF54631">
    <property type="entry name" value="CBS-domain pair"/>
    <property type="match status" value="1"/>
</dbReference>
<dbReference type="HAMAP" id="MF_01964">
    <property type="entry name" value="IMPDH"/>
    <property type="match status" value="1"/>
</dbReference>
<evidence type="ECO:0000256" key="5">
    <source>
        <dbReference type="ARBA" id="ARBA00022755"/>
    </source>
</evidence>
<dbReference type="EMBL" id="FNXT01001323">
    <property type="protein sequence ID" value="SZX78498.1"/>
    <property type="molecule type" value="Genomic_DNA"/>
</dbReference>
<keyword evidence="8 12" id="KW-0520">NAD</keyword>
<feature type="binding site" description="in other chain" evidence="12 15">
    <location>
        <position position="322"/>
    </location>
    <ligand>
        <name>K(+)</name>
        <dbReference type="ChEBI" id="CHEBI:29103"/>
        <note>ligand shared between two tetrameric partners</note>
    </ligand>
</feature>
<feature type="binding site" evidence="12">
    <location>
        <begin position="355"/>
        <end position="357"/>
    </location>
    <ligand>
        <name>IMP</name>
        <dbReference type="ChEBI" id="CHEBI:58053"/>
    </ligand>
</feature>
<dbReference type="InterPro" id="IPR015875">
    <property type="entry name" value="IMP_DH/GMP_Rdtase_CS"/>
</dbReference>
<keyword evidence="3 12" id="KW-0479">Metal-binding</keyword>
<feature type="domain" description="CBS" evidence="19">
    <location>
        <begin position="169"/>
        <end position="228"/>
    </location>
</feature>
<evidence type="ECO:0000256" key="10">
    <source>
        <dbReference type="ARBA" id="ARBA00048028"/>
    </source>
</evidence>
<dbReference type="GO" id="GO:0006183">
    <property type="term" value="P:GTP biosynthetic process"/>
    <property type="evidence" value="ECO:0007669"/>
    <property type="project" value="TreeGrafter"/>
</dbReference>
<gene>
    <name evidence="20" type="ORF">BQ4739_LOCUS18776</name>
</gene>
<protein>
    <recommendedName>
        <fullName evidence="12 18">Inosine-5'-monophosphate dehydrogenase</fullName>
        <shortName evidence="12">IMP dehydrogenase</shortName>
        <shortName evidence="12">IMPD</shortName>
        <shortName evidence="12">IMPDH</shortName>
        <ecNumber evidence="12 18">1.1.1.205</ecNumber>
    </recommendedName>
</protein>
<evidence type="ECO:0000256" key="11">
    <source>
        <dbReference type="ARBA" id="ARBA00056556"/>
    </source>
</evidence>
<evidence type="ECO:0000256" key="13">
    <source>
        <dbReference type="PIRSR" id="PIRSR000130-1"/>
    </source>
</evidence>
<dbReference type="SUPFAM" id="SSF51412">
    <property type="entry name" value="Inosine monophosphate dehydrogenase (IMPDH)"/>
    <property type="match status" value="1"/>
</dbReference>
<feature type="binding site" evidence="12">
    <location>
        <position position="320"/>
    </location>
    <ligand>
        <name>IMP</name>
        <dbReference type="ChEBI" id="CHEBI:58053"/>
    </ligand>
</feature>
<evidence type="ECO:0000256" key="16">
    <source>
        <dbReference type="PROSITE-ProRule" id="PRU00703"/>
    </source>
</evidence>
<keyword evidence="9 16" id="KW-0129">CBS domain</keyword>
<sequence>MGSEQLYDGYSATQLFGQGVSYTYDDVIMHPGHICFGAHEVDLTSNVTKNIKLRVPIVSSPMDTVTEAEMAVAMATVGGMGFIHYNCTIAEQAAMVAKVKAHSPGFVVNVACMTPDTPVSALDALKSTKNFSSVCVTDTGALGGKLLGIVTSRDIDFVSDRSTPLEELMTREVVTAPAGTSAKAAQEVLRANKKGRLPIVNAAGELVALATRAAFVGERFLPPQGAPSLDGQGRLRCGAATGTREGDKERIAALVAAGVDAVILDSSQGDSTYQLQMLAYIKQQHPALDVVCGNVVTGAQARRLIEAGADGLRVGMGSGSICTTQEVCAVGRGQATAVYQVSRVANQLGVPIIADGGIQNSGHICKALALGASAVMCGSMFAGTTEAPGDYFYINGQRVKKYRGMGSLDAMAKGSEARYLSDTQNLKIAQGVSGTVKDKGSVRKTVPYLAQAVRQGFQDLGVQDVPQARKALAGGSMRMECRTGAAQAEGGVHDLLTYEKTPW</sequence>
<dbReference type="PANTHER" id="PTHR11911:SF111">
    <property type="entry name" value="INOSINE-5'-MONOPHOSPHATE DEHYDROGENASE"/>
    <property type="match status" value="1"/>
</dbReference>
<comment type="activity regulation">
    <text evidence="12">Mycophenolic acid (MPA) is a non-competitive inhibitor that prevents formation of the closed enzyme conformation by binding to the same site as the amobile flap. In contrast, mizoribine monophosphate (MZP) is a competitive inhibitor that induces the closed conformation. MPA is a potent inhibitor of mammalian IMPDHs but a poor inhibitor of the bacterial enzymes. MZP is a more potent inhibitor of bacterial IMPDH.</text>
</comment>
<comment type="catalytic activity">
    <reaction evidence="10 12 18">
        <text>IMP + NAD(+) + H2O = XMP + NADH + H(+)</text>
        <dbReference type="Rhea" id="RHEA:11708"/>
        <dbReference type="ChEBI" id="CHEBI:15377"/>
        <dbReference type="ChEBI" id="CHEBI:15378"/>
        <dbReference type="ChEBI" id="CHEBI:57464"/>
        <dbReference type="ChEBI" id="CHEBI:57540"/>
        <dbReference type="ChEBI" id="CHEBI:57945"/>
        <dbReference type="ChEBI" id="CHEBI:58053"/>
        <dbReference type="EC" id="1.1.1.205"/>
    </reaction>
</comment>
<dbReference type="GO" id="GO:0003938">
    <property type="term" value="F:IMP dehydrogenase activity"/>
    <property type="evidence" value="ECO:0007669"/>
    <property type="project" value="UniProtKB-UniRule"/>
</dbReference>
<dbReference type="FunFam" id="3.20.20.70:FF:000086">
    <property type="entry name" value="IMP dehydrogenase, putative"/>
    <property type="match status" value="1"/>
</dbReference>
<organism evidence="20 21">
    <name type="scientific">Tetradesmus obliquus</name>
    <name type="common">Green alga</name>
    <name type="synonym">Acutodesmus obliquus</name>
    <dbReference type="NCBI Taxonomy" id="3088"/>
    <lineage>
        <taxon>Eukaryota</taxon>
        <taxon>Viridiplantae</taxon>
        <taxon>Chlorophyta</taxon>
        <taxon>core chlorophytes</taxon>
        <taxon>Chlorophyceae</taxon>
        <taxon>CS clade</taxon>
        <taxon>Sphaeropleales</taxon>
        <taxon>Scenedesmaceae</taxon>
        <taxon>Tetradesmus</taxon>
    </lineage>
</organism>
<feature type="binding site" evidence="12">
    <location>
        <position position="430"/>
    </location>
    <ligand>
        <name>IMP</name>
        <dbReference type="ChEBI" id="CHEBI:58053"/>
    </ligand>
</feature>
<evidence type="ECO:0000256" key="14">
    <source>
        <dbReference type="PIRSR" id="PIRSR000130-3"/>
    </source>
</evidence>
<keyword evidence="4 12" id="KW-0332">GMP biosynthesis</keyword>
<feature type="binding site" evidence="12">
    <location>
        <begin position="402"/>
        <end position="406"/>
    </location>
    <ligand>
        <name>IMP</name>
        <dbReference type="ChEBI" id="CHEBI:58053"/>
    </ligand>
</feature>
<comment type="function">
    <text evidence="11 12">Catalyzes the conversion of inosine 5'-phosphate (IMP) to xanthosine 5'-phosphate (XMP), the first committed and rate-limiting step in the de novo synthesis of guanine nucleotides, and therefore plays an important role in the regulation of cell growth.</text>
</comment>
<comment type="subcellular location">
    <subcellularLocation>
        <location evidence="12">Cytoplasm</location>
    </subcellularLocation>
</comment>
<dbReference type="SMART" id="SM01240">
    <property type="entry name" value="IMPDH"/>
    <property type="match status" value="1"/>
</dbReference>
<dbReference type="CDD" id="cd00381">
    <property type="entry name" value="IMPDH"/>
    <property type="match status" value="1"/>
</dbReference>
<evidence type="ECO:0000256" key="1">
    <source>
        <dbReference type="ARBA" id="ARBA00001958"/>
    </source>
</evidence>
<feature type="binding site" evidence="12">
    <location>
        <begin position="378"/>
        <end position="379"/>
    </location>
    <ligand>
        <name>IMP</name>
        <dbReference type="ChEBI" id="CHEBI:58053"/>
    </ligand>
</feature>
<feature type="binding site" evidence="12 14">
    <location>
        <begin position="315"/>
        <end position="317"/>
    </location>
    <ligand>
        <name>NAD(+)</name>
        <dbReference type="ChEBI" id="CHEBI:57540"/>
    </ligand>
</feature>
<evidence type="ECO:0000313" key="20">
    <source>
        <dbReference type="EMBL" id="SZX78498.1"/>
    </source>
</evidence>
<evidence type="ECO:0000256" key="8">
    <source>
        <dbReference type="ARBA" id="ARBA00023027"/>
    </source>
</evidence>
<evidence type="ECO:0000256" key="17">
    <source>
        <dbReference type="RuleBase" id="RU003927"/>
    </source>
</evidence>
<comment type="similarity">
    <text evidence="2 12 17">Belongs to the IMPDH/GMPR family.</text>
</comment>
<feature type="binding site" evidence="12 14">
    <location>
        <begin position="265"/>
        <end position="267"/>
    </location>
    <ligand>
        <name>NAD(+)</name>
        <dbReference type="ChEBI" id="CHEBI:57540"/>
    </ligand>
</feature>
<evidence type="ECO:0000256" key="7">
    <source>
        <dbReference type="ARBA" id="ARBA00023002"/>
    </source>
</evidence>
<dbReference type="GO" id="GO:0006177">
    <property type="term" value="P:GMP biosynthetic process"/>
    <property type="evidence" value="ECO:0007669"/>
    <property type="project" value="UniProtKB-UniRule"/>
</dbReference>
<comment type="pathway">
    <text evidence="12 18">Purine metabolism; XMP biosynthesis via de novo pathway; XMP from IMP: step 1/1.</text>
</comment>
<accession>A0A383WM08</accession>
<feature type="active site" description="Proton acceptor" evidence="12 13">
    <location>
        <position position="418"/>
    </location>
</feature>
<dbReference type="GO" id="GO:0000166">
    <property type="term" value="F:nucleotide binding"/>
    <property type="evidence" value="ECO:0007669"/>
    <property type="project" value="UniProtKB-UniRule"/>
</dbReference>
<keyword evidence="21" id="KW-1185">Reference proteome</keyword>
<comment type="cofactor">
    <cofactor evidence="1 12">
        <name>K(+)</name>
        <dbReference type="ChEBI" id="CHEBI:29103"/>
    </cofactor>
</comment>
<dbReference type="PIRSF" id="PIRSF000130">
    <property type="entry name" value="IMPDH"/>
    <property type="match status" value="1"/>
</dbReference>
<dbReference type="InterPro" id="IPR013785">
    <property type="entry name" value="Aldolase_TIM"/>
</dbReference>
<evidence type="ECO:0000256" key="15">
    <source>
        <dbReference type="PIRSR" id="PIRSR000130-4"/>
    </source>
</evidence>